<gene>
    <name evidence="2" type="ORF">HAKA00212_LOCUS4246</name>
</gene>
<name>A0A7S3UUS3_HETAK</name>
<evidence type="ECO:0000313" key="2">
    <source>
        <dbReference type="EMBL" id="CAE0625577.1"/>
    </source>
</evidence>
<dbReference type="AlphaFoldDB" id="A0A7S3UUS3"/>
<evidence type="ECO:0000256" key="1">
    <source>
        <dbReference type="SAM" id="MobiDB-lite"/>
    </source>
</evidence>
<protein>
    <submittedName>
        <fullName evidence="2">Uncharacterized protein</fullName>
    </submittedName>
</protein>
<sequence length="294" mass="32321">MRCKQATLRRLKMSQVTRLSQPPSDLSNSSVLQDVPSVAVENGLLVQQQDGWLNTATSTKSDFEGAALQQHGQGIGLATSSYGMSYHPNSTCQIPATTNNRSDQEDVSVRQPKAGRIDKPSTARSSGAKMSMRGQLLHQNTFQPQEQGPAVDHHQGIVSGQQEAVCGTIIDVSNTDQDDTNNVSHNTFLSNKQQGKQQQQQHKENNWHLEQEIQYCVPDIAVPSNVCPKKDGRECVLDQSPIEFKNVKRKSAPENDPVLITAEQDHTKVVDSRPKKAKTTAKLLAALEAYSIDL</sequence>
<dbReference type="EMBL" id="HBIU01010163">
    <property type="protein sequence ID" value="CAE0625577.1"/>
    <property type="molecule type" value="Transcribed_RNA"/>
</dbReference>
<feature type="region of interest" description="Disordered" evidence="1">
    <location>
        <begin position="96"/>
        <end position="128"/>
    </location>
</feature>
<proteinExistence type="predicted"/>
<reference evidence="2" key="1">
    <citation type="submission" date="2021-01" db="EMBL/GenBank/DDBJ databases">
        <authorList>
            <person name="Corre E."/>
            <person name="Pelletier E."/>
            <person name="Niang G."/>
            <person name="Scheremetjew M."/>
            <person name="Finn R."/>
            <person name="Kale V."/>
            <person name="Holt S."/>
            <person name="Cochrane G."/>
            <person name="Meng A."/>
            <person name="Brown T."/>
            <person name="Cohen L."/>
        </authorList>
    </citation>
    <scope>NUCLEOTIDE SEQUENCE</scope>
    <source>
        <strain evidence="2">CCMP3107</strain>
    </source>
</reference>
<organism evidence="2">
    <name type="scientific">Heterosigma akashiwo</name>
    <name type="common">Chromophytic alga</name>
    <name type="synonym">Heterosigma carterae</name>
    <dbReference type="NCBI Taxonomy" id="2829"/>
    <lineage>
        <taxon>Eukaryota</taxon>
        <taxon>Sar</taxon>
        <taxon>Stramenopiles</taxon>
        <taxon>Ochrophyta</taxon>
        <taxon>Raphidophyceae</taxon>
        <taxon>Chattonellales</taxon>
        <taxon>Chattonellaceae</taxon>
        <taxon>Heterosigma</taxon>
    </lineage>
</organism>
<accession>A0A7S3UUS3</accession>